<protein>
    <submittedName>
        <fullName evidence="2">Uridine diphosphate-N-acetylglucosamine-binding protein YvcK</fullName>
    </submittedName>
</protein>
<keyword evidence="1" id="KW-0963">Cytoplasm</keyword>
<accession>A0A849V950</accession>
<dbReference type="PANTHER" id="PTHR30135">
    <property type="entry name" value="UNCHARACTERIZED PROTEIN YVCK-RELATED"/>
    <property type="match status" value="1"/>
</dbReference>
<organism evidence="2 3">
    <name type="scientific">Pseudoalteromonas caenipelagi</name>
    <dbReference type="NCBI Taxonomy" id="2726988"/>
    <lineage>
        <taxon>Bacteria</taxon>
        <taxon>Pseudomonadati</taxon>
        <taxon>Pseudomonadota</taxon>
        <taxon>Gammaproteobacteria</taxon>
        <taxon>Alteromonadales</taxon>
        <taxon>Pseudoalteromonadaceae</taxon>
        <taxon>Pseudoalteromonas</taxon>
    </lineage>
</organism>
<dbReference type="NCBIfam" id="TIGR01826">
    <property type="entry name" value="CofD_related"/>
    <property type="match status" value="1"/>
</dbReference>
<sequence>MKIVCLGGGHGLAQVLKAIKPLASNLTAIIATTDNGGSTGRLRHTQQCVALGDIRRCCLELVEDNSLLHTVFGHRFSGGELEGHSLGNLALLGLLQLTNSATEAVAQFNAILGNSQTVLPMSDEPVDLVATMQNGQTFIGECEIDALNQLPERICLTKPVNAHESAIKAINDADVVLIGPGSTISSVMPALLVGNIAHALQSTSACKIFVENISRENSVMAQLKEETVVNWLKKMVGYKFCDMSLSPAAIAQISNSALCSSHCAKHLHNIEQLHVVFTQLLLVKSD</sequence>
<evidence type="ECO:0000313" key="2">
    <source>
        <dbReference type="EMBL" id="NOU49163.1"/>
    </source>
</evidence>
<dbReference type="Proteomes" id="UP000586305">
    <property type="component" value="Unassembled WGS sequence"/>
</dbReference>
<dbReference type="InterPro" id="IPR002882">
    <property type="entry name" value="CofD"/>
</dbReference>
<dbReference type="Gene3D" id="3.40.50.10680">
    <property type="entry name" value="CofD-like domains"/>
    <property type="match status" value="1"/>
</dbReference>
<reference evidence="2 3" key="1">
    <citation type="submission" date="2020-04" db="EMBL/GenBank/DDBJ databases">
        <title>Pseudoalteromonas caenipelagi sp. nov., isolated from a tidal flat.</title>
        <authorList>
            <person name="Park S."/>
            <person name="Yoon J.-H."/>
        </authorList>
    </citation>
    <scope>NUCLEOTIDE SEQUENCE [LARGE SCALE GENOMIC DNA]</scope>
    <source>
        <strain evidence="2 3">JBTF-M23</strain>
    </source>
</reference>
<dbReference type="EMBL" id="JABBPG010000001">
    <property type="protein sequence ID" value="NOU49163.1"/>
    <property type="molecule type" value="Genomic_DNA"/>
</dbReference>
<dbReference type="GO" id="GO:0043743">
    <property type="term" value="F:LPPG:FO 2-phospho-L-lactate transferase activity"/>
    <property type="evidence" value="ECO:0007669"/>
    <property type="project" value="InterPro"/>
</dbReference>
<dbReference type="InterPro" id="IPR038136">
    <property type="entry name" value="CofD-like_dom_sf"/>
</dbReference>
<dbReference type="InterPro" id="IPR010119">
    <property type="entry name" value="Gluconeogen_factor"/>
</dbReference>
<gene>
    <name evidence="2" type="primary">yvcK</name>
    <name evidence="2" type="ORF">HG263_01170</name>
</gene>
<dbReference type="SUPFAM" id="SSF142338">
    <property type="entry name" value="CofD-like"/>
    <property type="match status" value="1"/>
</dbReference>
<comment type="caution">
    <text evidence="2">The sequence shown here is derived from an EMBL/GenBank/DDBJ whole genome shotgun (WGS) entry which is preliminary data.</text>
</comment>
<keyword evidence="3" id="KW-1185">Reference proteome</keyword>
<dbReference type="AlphaFoldDB" id="A0A849V950"/>
<proteinExistence type="predicted"/>
<evidence type="ECO:0000313" key="3">
    <source>
        <dbReference type="Proteomes" id="UP000586305"/>
    </source>
</evidence>
<name>A0A849V950_9GAMM</name>
<dbReference type="Pfam" id="PF01933">
    <property type="entry name" value="CofD"/>
    <property type="match status" value="1"/>
</dbReference>
<dbReference type="PANTHER" id="PTHR30135:SF3">
    <property type="entry name" value="GLUCONEOGENESIS FACTOR-RELATED"/>
    <property type="match status" value="1"/>
</dbReference>
<dbReference type="RefSeq" id="WP_171624257.1">
    <property type="nucleotide sequence ID" value="NZ_JABBPG010000001.1"/>
</dbReference>
<evidence type="ECO:0000256" key="1">
    <source>
        <dbReference type="ARBA" id="ARBA00022490"/>
    </source>
</evidence>